<organism evidence="2 3">
    <name type="scientific">Comamonas serinivorans</name>
    <dbReference type="NCBI Taxonomy" id="1082851"/>
    <lineage>
        <taxon>Bacteria</taxon>
        <taxon>Pseudomonadati</taxon>
        <taxon>Pseudomonadota</taxon>
        <taxon>Betaproteobacteria</taxon>
        <taxon>Burkholderiales</taxon>
        <taxon>Comamonadaceae</taxon>
        <taxon>Comamonas</taxon>
    </lineage>
</organism>
<protein>
    <submittedName>
        <fullName evidence="2">Glutathione S-transferase</fullName>
    </submittedName>
</protein>
<dbReference type="Pfam" id="PF13410">
    <property type="entry name" value="GST_C_2"/>
    <property type="match status" value="1"/>
</dbReference>
<dbReference type="OrthoDB" id="9799538at2"/>
<dbReference type="GO" id="GO:0004364">
    <property type="term" value="F:glutathione transferase activity"/>
    <property type="evidence" value="ECO:0007669"/>
    <property type="project" value="TreeGrafter"/>
</dbReference>
<dbReference type="KEGG" id="cser:CCO03_14575"/>
<dbReference type="Pfam" id="PF13409">
    <property type="entry name" value="GST_N_2"/>
    <property type="match status" value="1"/>
</dbReference>
<dbReference type="RefSeq" id="WP_087282205.1">
    <property type="nucleotide sequence ID" value="NZ_CP021455.1"/>
</dbReference>
<keyword evidence="3" id="KW-1185">Reference proteome</keyword>
<dbReference type="GO" id="GO:0006559">
    <property type="term" value="P:L-phenylalanine catabolic process"/>
    <property type="evidence" value="ECO:0007669"/>
    <property type="project" value="TreeGrafter"/>
</dbReference>
<name>A0A1Y0EQ12_9BURK</name>
<dbReference type="SFLD" id="SFLDS00019">
    <property type="entry name" value="Glutathione_Transferase_(cytos"/>
    <property type="match status" value="1"/>
</dbReference>
<dbReference type="AlphaFoldDB" id="A0A1Y0EQ12"/>
<proteinExistence type="predicted"/>
<dbReference type="CDD" id="cd03194">
    <property type="entry name" value="GST_C_3"/>
    <property type="match status" value="1"/>
</dbReference>
<dbReference type="SUPFAM" id="SSF47616">
    <property type="entry name" value="GST C-terminal domain-like"/>
    <property type="match status" value="1"/>
</dbReference>
<dbReference type="InterPro" id="IPR004045">
    <property type="entry name" value="Glutathione_S-Trfase_N"/>
</dbReference>
<accession>A0A1Y0EQ12</accession>
<dbReference type="InterPro" id="IPR040079">
    <property type="entry name" value="Glutathione_S-Trfase"/>
</dbReference>
<dbReference type="PANTHER" id="PTHR42673:SF4">
    <property type="entry name" value="MALEYLACETOACETATE ISOMERASE"/>
    <property type="match status" value="1"/>
</dbReference>
<dbReference type="InterPro" id="IPR036249">
    <property type="entry name" value="Thioredoxin-like_sf"/>
</dbReference>
<dbReference type="Gene3D" id="1.20.1050.10">
    <property type="match status" value="1"/>
</dbReference>
<dbReference type="PANTHER" id="PTHR42673">
    <property type="entry name" value="MALEYLACETOACETATE ISOMERASE"/>
    <property type="match status" value="1"/>
</dbReference>
<dbReference type="PROSITE" id="PS50404">
    <property type="entry name" value="GST_NTER"/>
    <property type="match status" value="1"/>
</dbReference>
<dbReference type="Gene3D" id="3.40.30.10">
    <property type="entry name" value="Glutaredoxin"/>
    <property type="match status" value="1"/>
</dbReference>
<evidence type="ECO:0000313" key="3">
    <source>
        <dbReference type="Proteomes" id="UP000196138"/>
    </source>
</evidence>
<dbReference type="GO" id="GO:0016034">
    <property type="term" value="F:maleylacetoacetate isomerase activity"/>
    <property type="evidence" value="ECO:0007669"/>
    <property type="project" value="TreeGrafter"/>
</dbReference>
<dbReference type="EMBL" id="CP021455">
    <property type="protein sequence ID" value="ARU05744.1"/>
    <property type="molecule type" value="Genomic_DNA"/>
</dbReference>
<feature type="domain" description="GST N-terminal" evidence="1">
    <location>
        <begin position="2"/>
        <end position="86"/>
    </location>
</feature>
<sequence length="230" mass="25353">MLELVIGNKNYSSWSMRPWVVLTQAAIPFTERKLRFDGFEPDSAFKRAITAIHPAGCVPVLIDGPLVIADTLAICEYLAEQFPDRQLWPAESAARAQARSAVAQMHSGFGGLRSALPMNIEAQLPEVGARLLASDERLRADLARLFGLWRSLLERSGGPLLFGAFSVADAFYAPVVMRLLSYGVPVPDDLRGYVQAVQQQPGVQAWVRDALSEHDFIAFEEPYRQAPAKA</sequence>
<evidence type="ECO:0000259" key="1">
    <source>
        <dbReference type="PROSITE" id="PS50404"/>
    </source>
</evidence>
<evidence type="ECO:0000313" key="2">
    <source>
        <dbReference type="EMBL" id="ARU05744.1"/>
    </source>
</evidence>
<dbReference type="SUPFAM" id="SSF52833">
    <property type="entry name" value="Thioredoxin-like"/>
    <property type="match status" value="1"/>
</dbReference>
<dbReference type="GO" id="GO:0006749">
    <property type="term" value="P:glutathione metabolic process"/>
    <property type="evidence" value="ECO:0007669"/>
    <property type="project" value="TreeGrafter"/>
</dbReference>
<dbReference type="CDD" id="cd03043">
    <property type="entry name" value="GST_N_1"/>
    <property type="match status" value="1"/>
</dbReference>
<reference evidence="2 3" key="1">
    <citation type="submission" date="2017-05" db="EMBL/GenBank/DDBJ databases">
        <authorList>
            <person name="Song R."/>
            <person name="Chenine A.L."/>
            <person name="Ruprecht R.M."/>
        </authorList>
    </citation>
    <scope>NUCLEOTIDE SEQUENCE [LARGE SCALE GENOMIC DNA]</scope>
    <source>
        <strain evidence="2 3">DSM 26136</strain>
    </source>
</reference>
<keyword evidence="2" id="KW-0808">Transferase</keyword>
<dbReference type="Proteomes" id="UP000196138">
    <property type="component" value="Chromosome"/>
</dbReference>
<dbReference type="InterPro" id="IPR036282">
    <property type="entry name" value="Glutathione-S-Trfase_C_sf"/>
</dbReference>
<gene>
    <name evidence="2" type="ORF">CCO03_14575</name>
</gene>